<dbReference type="HOGENOM" id="CLU_2240713_0_0_1"/>
<dbReference type="InterPro" id="IPR000823">
    <property type="entry name" value="Peroxidase_pln"/>
</dbReference>
<dbReference type="GO" id="GO:0006979">
    <property type="term" value="P:response to oxidative stress"/>
    <property type="evidence" value="ECO:0007669"/>
    <property type="project" value="InterPro"/>
</dbReference>
<keyword evidence="2" id="KW-0575">Peroxidase</keyword>
<comment type="cofactor">
    <cofactor evidence="9">
        <name>heme b</name>
        <dbReference type="ChEBI" id="CHEBI:60344"/>
    </cofactor>
    <text evidence="9">Binds 1 heme b (iron(II)-protoporphyrin IX) group per subunit.</text>
</comment>
<dbReference type="GO" id="GO:0046872">
    <property type="term" value="F:metal ion binding"/>
    <property type="evidence" value="ECO:0007669"/>
    <property type="project" value="UniProtKB-KW"/>
</dbReference>
<comment type="similarity">
    <text evidence="11">Belongs to the peroxidase family.</text>
</comment>
<evidence type="ECO:0000256" key="2">
    <source>
        <dbReference type="ARBA" id="ARBA00022559"/>
    </source>
</evidence>
<name>A0A0D3H3K8_9ORYZ</name>
<evidence type="ECO:0000256" key="5">
    <source>
        <dbReference type="ARBA" id="ARBA00022837"/>
    </source>
</evidence>
<dbReference type="PANTHER" id="PTHR31235">
    <property type="entry name" value="PEROXIDASE 25-RELATED"/>
    <property type="match status" value="1"/>
</dbReference>
<reference evidence="13" key="2">
    <citation type="submission" date="2015-03" db="UniProtKB">
        <authorList>
            <consortium name="EnsemblPlants"/>
        </authorList>
    </citation>
    <scope>IDENTIFICATION</scope>
</reference>
<evidence type="ECO:0000256" key="11">
    <source>
        <dbReference type="RuleBase" id="RU004241"/>
    </source>
</evidence>
<evidence type="ECO:0000256" key="10">
    <source>
        <dbReference type="PIRSR" id="PIRSR600823-5"/>
    </source>
</evidence>
<evidence type="ECO:0000256" key="7">
    <source>
        <dbReference type="ARBA" id="ARBA00023004"/>
    </source>
</evidence>
<evidence type="ECO:0000256" key="1">
    <source>
        <dbReference type="ARBA" id="ARBA00000189"/>
    </source>
</evidence>
<sequence length="105" mass="11734">MFAAQGPRPQGPHRPLRHTHTIGIAHCPYYAYRLYNFTTVGDADPSLDLNYAAKLRTRCANHDGILSEMDPCSRMTSVSHASARRRATYAHARERGSLIELCVPP</sequence>
<keyword evidence="7 9" id="KW-0408">Iron</keyword>
<evidence type="ECO:0000313" key="13">
    <source>
        <dbReference type="EnsemblPlants" id="OBART09G00560.1"/>
    </source>
</evidence>
<protein>
    <recommendedName>
        <fullName evidence="12">Plant heme peroxidase family profile domain-containing protein</fullName>
    </recommendedName>
</protein>
<dbReference type="Proteomes" id="UP000026960">
    <property type="component" value="Chromosome 9"/>
</dbReference>
<dbReference type="PROSITE" id="PS50873">
    <property type="entry name" value="PEROXIDASE_4"/>
    <property type="match status" value="1"/>
</dbReference>
<evidence type="ECO:0000313" key="14">
    <source>
        <dbReference type="Proteomes" id="UP000026960"/>
    </source>
</evidence>
<keyword evidence="3" id="KW-0349">Heme</keyword>
<dbReference type="Gene3D" id="1.10.420.10">
    <property type="entry name" value="Peroxidase, domain 2"/>
    <property type="match status" value="1"/>
</dbReference>
<evidence type="ECO:0000256" key="4">
    <source>
        <dbReference type="ARBA" id="ARBA00022723"/>
    </source>
</evidence>
<dbReference type="PaxDb" id="65489-OBART09G00560.1"/>
<keyword evidence="8" id="KW-0376">Hydrogen peroxide</keyword>
<dbReference type="AlphaFoldDB" id="A0A0D3H3K8"/>
<organism evidence="13">
    <name type="scientific">Oryza barthii</name>
    <dbReference type="NCBI Taxonomy" id="65489"/>
    <lineage>
        <taxon>Eukaryota</taxon>
        <taxon>Viridiplantae</taxon>
        <taxon>Streptophyta</taxon>
        <taxon>Embryophyta</taxon>
        <taxon>Tracheophyta</taxon>
        <taxon>Spermatophyta</taxon>
        <taxon>Magnoliopsida</taxon>
        <taxon>Liliopsida</taxon>
        <taxon>Poales</taxon>
        <taxon>Poaceae</taxon>
        <taxon>BOP clade</taxon>
        <taxon>Oryzoideae</taxon>
        <taxon>Oryzeae</taxon>
        <taxon>Oryzinae</taxon>
        <taxon>Oryza</taxon>
    </lineage>
</organism>
<keyword evidence="4 9" id="KW-0479">Metal-binding</keyword>
<feature type="domain" description="Plant heme peroxidase family profile" evidence="12">
    <location>
        <begin position="1"/>
        <end position="73"/>
    </location>
</feature>
<dbReference type="GO" id="GO:0140825">
    <property type="term" value="F:lactoperoxidase activity"/>
    <property type="evidence" value="ECO:0007669"/>
    <property type="project" value="UniProtKB-EC"/>
</dbReference>
<evidence type="ECO:0000256" key="6">
    <source>
        <dbReference type="ARBA" id="ARBA00023002"/>
    </source>
</evidence>
<feature type="binding site" evidence="9">
    <location>
        <position position="21"/>
    </location>
    <ligand>
        <name>Ca(2+)</name>
        <dbReference type="ChEBI" id="CHEBI:29108"/>
        <label>2</label>
    </ligand>
</feature>
<keyword evidence="14" id="KW-1185">Reference proteome</keyword>
<proteinExistence type="inferred from homology"/>
<comment type="cofactor">
    <cofactor evidence="9">
        <name>Ca(2+)</name>
        <dbReference type="ChEBI" id="CHEBI:29108"/>
    </cofactor>
    <text evidence="9">Binds 2 calcium ions per subunit.</text>
</comment>
<evidence type="ECO:0000256" key="3">
    <source>
        <dbReference type="ARBA" id="ARBA00022617"/>
    </source>
</evidence>
<dbReference type="EnsemblPlants" id="OBART09G00560.1">
    <property type="protein sequence ID" value="OBART09G00560.1"/>
    <property type="gene ID" value="OBART09G00560"/>
</dbReference>
<accession>A0A0D3H3K8</accession>
<keyword evidence="5 9" id="KW-0106">Calcium</keyword>
<reference evidence="13" key="1">
    <citation type="journal article" date="2009" name="Rice">
        <title>De Novo Next Generation Sequencing of Plant Genomes.</title>
        <authorList>
            <person name="Rounsley S."/>
            <person name="Marri P.R."/>
            <person name="Yu Y."/>
            <person name="He R."/>
            <person name="Sisneros N."/>
            <person name="Goicoechea J.L."/>
            <person name="Lee S.J."/>
            <person name="Angelova A."/>
            <person name="Kudrna D."/>
            <person name="Luo M."/>
            <person name="Affourtit J."/>
            <person name="Desany B."/>
            <person name="Knight J."/>
            <person name="Niazi F."/>
            <person name="Egholm M."/>
            <person name="Wing R.A."/>
        </authorList>
    </citation>
    <scope>NUCLEOTIDE SEQUENCE [LARGE SCALE GENOMIC DNA]</scope>
    <source>
        <strain evidence="13">cv. IRGC 105608</strain>
    </source>
</reference>
<keyword evidence="10" id="KW-1015">Disulfide bond</keyword>
<keyword evidence="6" id="KW-0560">Oxidoreductase</keyword>
<dbReference type="GO" id="GO:0042744">
    <property type="term" value="P:hydrogen peroxide catabolic process"/>
    <property type="evidence" value="ECO:0007669"/>
    <property type="project" value="UniProtKB-KW"/>
</dbReference>
<feature type="disulfide bond" evidence="10">
    <location>
        <begin position="27"/>
        <end position="59"/>
    </location>
</feature>
<dbReference type="SUPFAM" id="SSF48113">
    <property type="entry name" value="Heme-dependent peroxidases"/>
    <property type="match status" value="1"/>
</dbReference>
<dbReference type="InterPro" id="IPR010255">
    <property type="entry name" value="Haem_peroxidase_sf"/>
</dbReference>
<dbReference type="Gramene" id="OBART09G00560.1">
    <property type="protein sequence ID" value="OBART09G00560.1"/>
    <property type="gene ID" value="OBART09G00560"/>
</dbReference>
<dbReference type="GO" id="GO:0020037">
    <property type="term" value="F:heme binding"/>
    <property type="evidence" value="ECO:0007669"/>
    <property type="project" value="InterPro"/>
</dbReference>
<dbReference type="InterPro" id="IPR002016">
    <property type="entry name" value="Haem_peroxidase"/>
</dbReference>
<feature type="binding site" description="axial binding residue" evidence="9">
    <location>
        <position position="20"/>
    </location>
    <ligand>
        <name>heme b</name>
        <dbReference type="ChEBI" id="CHEBI:60344"/>
    </ligand>
    <ligandPart>
        <name>Fe</name>
        <dbReference type="ChEBI" id="CHEBI:18248"/>
    </ligandPart>
</feature>
<evidence type="ECO:0000259" key="12">
    <source>
        <dbReference type="PROSITE" id="PS50873"/>
    </source>
</evidence>
<feature type="binding site" evidence="9">
    <location>
        <position position="70"/>
    </location>
    <ligand>
        <name>Ca(2+)</name>
        <dbReference type="ChEBI" id="CHEBI:29108"/>
        <label>2</label>
    </ligand>
</feature>
<dbReference type="STRING" id="65489.A0A0D3H3K8"/>
<comment type="catalytic activity">
    <reaction evidence="1">
        <text>2 a phenolic donor + H2O2 = 2 a phenolic radical donor + 2 H2O</text>
        <dbReference type="Rhea" id="RHEA:56136"/>
        <dbReference type="ChEBI" id="CHEBI:15377"/>
        <dbReference type="ChEBI" id="CHEBI:16240"/>
        <dbReference type="ChEBI" id="CHEBI:139520"/>
        <dbReference type="ChEBI" id="CHEBI:139521"/>
        <dbReference type="EC" id="1.11.1.7"/>
    </reaction>
</comment>
<evidence type="ECO:0000256" key="9">
    <source>
        <dbReference type="PIRSR" id="PIRSR600823-3"/>
    </source>
</evidence>
<dbReference type="Pfam" id="PF00141">
    <property type="entry name" value="peroxidase"/>
    <property type="match status" value="1"/>
</dbReference>
<evidence type="ECO:0000256" key="8">
    <source>
        <dbReference type="ARBA" id="ARBA00023324"/>
    </source>
</evidence>